<gene>
    <name evidence="2" type="ORF">RS030_192892</name>
</gene>
<keyword evidence="1" id="KW-0175">Coiled coil</keyword>
<evidence type="ECO:0008006" key="4">
    <source>
        <dbReference type="Google" id="ProtNLM"/>
    </source>
</evidence>
<evidence type="ECO:0000313" key="3">
    <source>
        <dbReference type="Proteomes" id="UP001311799"/>
    </source>
</evidence>
<dbReference type="AlphaFoldDB" id="A0AAV9XZT7"/>
<protein>
    <recommendedName>
        <fullName evidence="4">t-SNARE coiled-coil homology domain-containing protein</fullName>
    </recommendedName>
</protein>
<sequence length="229" mass="26636">MNETKKNEADGSDDDYENNKEVTSMNLLDDYIEELKSLFGDLRKIKGECEQKAVITNNGKAMCEAILNSVQKLLEIVHLEIFYSDSKLNKYGYFQEYTRYKEEYRELCFVFSTLSVDNNSNNNNINKLGKDVNEKDSTLSPGNLFVDETGNFNGKQITDEDNKKSLEYLKQGRRLLEETNQYGQQVLLNLNTQREQLKEAEKKVSTISHTLEDSSLILDRMTKWWHKLI</sequence>
<name>A0AAV9XZT7_9CRYT</name>
<organism evidence="2 3">
    <name type="scientific">Cryptosporidium xiaoi</name>
    <dbReference type="NCBI Taxonomy" id="659607"/>
    <lineage>
        <taxon>Eukaryota</taxon>
        <taxon>Sar</taxon>
        <taxon>Alveolata</taxon>
        <taxon>Apicomplexa</taxon>
        <taxon>Conoidasida</taxon>
        <taxon>Coccidia</taxon>
        <taxon>Eucoccidiorida</taxon>
        <taxon>Eimeriorina</taxon>
        <taxon>Cryptosporidiidae</taxon>
        <taxon>Cryptosporidium</taxon>
    </lineage>
</organism>
<comment type="caution">
    <text evidence="2">The sequence shown here is derived from an EMBL/GenBank/DDBJ whole genome shotgun (WGS) entry which is preliminary data.</text>
</comment>
<reference evidence="2 3" key="1">
    <citation type="submission" date="2023-10" db="EMBL/GenBank/DDBJ databases">
        <title>Comparative genomics analysis reveals potential genetic determinants of host preference in Cryptosporidium xiaoi.</title>
        <authorList>
            <person name="Xiao L."/>
            <person name="Li J."/>
        </authorList>
    </citation>
    <scope>NUCLEOTIDE SEQUENCE [LARGE SCALE GENOMIC DNA]</scope>
    <source>
        <strain evidence="2 3">52996</strain>
    </source>
</reference>
<evidence type="ECO:0000313" key="2">
    <source>
        <dbReference type="EMBL" id="KAK6590039.1"/>
    </source>
</evidence>
<keyword evidence="3" id="KW-1185">Reference proteome</keyword>
<evidence type="ECO:0000256" key="1">
    <source>
        <dbReference type="SAM" id="Coils"/>
    </source>
</evidence>
<dbReference type="EMBL" id="JAWDEY010000010">
    <property type="protein sequence ID" value="KAK6590039.1"/>
    <property type="molecule type" value="Genomic_DNA"/>
</dbReference>
<dbReference type="Proteomes" id="UP001311799">
    <property type="component" value="Unassembled WGS sequence"/>
</dbReference>
<dbReference type="Gene3D" id="1.20.5.110">
    <property type="match status" value="1"/>
</dbReference>
<dbReference type="SUPFAM" id="SSF58038">
    <property type="entry name" value="SNARE fusion complex"/>
    <property type="match status" value="1"/>
</dbReference>
<proteinExistence type="predicted"/>
<feature type="coiled-coil region" evidence="1">
    <location>
        <begin position="183"/>
        <end position="210"/>
    </location>
</feature>
<dbReference type="Pfam" id="PF12352">
    <property type="entry name" value="V-SNARE_C"/>
    <property type="match status" value="1"/>
</dbReference>
<accession>A0AAV9XZT7</accession>